<keyword evidence="10" id="KW-0472">Membrane</keyword>
<dbReference type="InterPro" id="IPR001128">
    <property type="entry name" value="Cyt_P450"/>
</dbReference>
<dbReference type="EMBL" id="PZQS01000008">
    <property type="protein sequence ID" value="PVD25705.1"/>
    <property type="molecule type" value="Genomic_DNA"/>
</dbReference>
<dbReference type="FunFam" id="1.10.630.10:FF:000003">
    <property type="entry name" value="cytochrome P450 3A12-like isoform X2"/>
    <property type="match status" value="1"/>
</dbReference>
<keyword evidence="4" id="KW-0349">Heme</keyword>
<comment type="subcellular location">
    <subcellularLocation>
        <location evidence="2">Endoplasmic reticulum membrane</location>
    </subcellularLocation>
</comment>
<sequence length="879" mass="98975">MRHTMTPTFSTSKLKLMGPYINRCCDNLSSALQRLSEKRELADVKSTVSVPPPDFQLLQISETPSESLFTVYRMIDQLIEDRKKNGANERVDLLQLLLEAEASEADIAAKPRTDVKLTRVEIIAQGMVIFIAGYETTATTLQYMSYLLALNPNKQEKLYNEIIAAIGDAPPTYENVMNIKYLDNVLWETLRYFPPVPMIGRRAAEARTIKGVHIEAGSCIGVPVFAFMHDEEIFSDPEKFIPERFDDEDMPTLVRELAFGAGPRQCIGMRLALYEAKMAAVTIIRRFRFIKVPETPMTITFRKSTLSSPDKPILLEVEPRKGEGADKEIKLLTEGMLKNGVHGSCLIYTKSAEAQSECQRCQRSIQGGCVVYALAGPRCVGWEGTRQVQQTVYIDTECGYSHGSLPRNKELQNGDGGLDPTRCPGCADSVTTVSSNVPRRTAPYPLNLSVVFTMGDNWRRIRHTMTPTFSTGRLKLMGRYISRCCDNLSSAFQRLTEKQELADVKRIFGAYTIDVIAGTAFGLETDSLVRENNPFLKAIVKMFQKSKTLGWRSAFLTLFPFLSPVLLLLRLSDAPTEEVNNVVRLIDQLIDDRRKNGDNERVDLLHLLLEAEASEADIAAKPQDRQLTRVEIIAQSMLIFIAGYETTATTLHYMTYLLALNPNKQEKLYNEIIAAIGDAPPTYENVMNIKYLDNVIRETLRSFPPVPLIGRRAVEARTIKGVHIEAGSCIGVPLYAFTHDEETFSDPDKFIPERFDDKDMPTVISELAFGMGPRQCIGMRLALYEAKMAAVTIIRRFRFIKVPETPMMITFRRSTLSSPEKPILLGVEPRNRIAPVYMRTGLNPRVLFNLQYTLCTQSIPVSTPKLQHKKHRAPPSRDQ</sequence>
<evidence type="ECO:0000313" key="13">
    <source>
        <dbReference type="Proteomes" id="UP000245119"/>
    </source>
</evidence>
<evidence type="ECO:0000256" key="6">
    <source>
        <dbReference type="ARBA" id="ARBA00022824"/>
    </source>
</evidence>
<comment type="similarity">
    <text evidence="3">Belongs to the cytochrome P450 family.</text>
</comment>
<organism evidence="12 13">
    <name type="scientific">Pomacea canaliculata</name>
    <name type="common">Golden apple snail</name>
    <dbReference type="NCBI Taxonomy" id="400727"/>
    <lineage>
        <taxon>Eukaryota</taxon>
        <taxon>Metazoa</taxon>
        <taxon>Spiralia</taxon>
        <taxon>Lophotrochozoa</taxon>
        <taxon>Mollusca</taxon>
        <taxon>Gastropoda</taxon>
        <taxon>Caenogastropoda</taxon>
        <taxon>Architaenioglossa</taxon>
        <taxon>Ampullarioidea</taxon>
        <taxon>Ampullariidae</taxon>
        <taxon>Pomacea</taxon>
    </lineage>
</organism>
<comment type="function">
    <text evidence="11">Cytochromes P450 are a group of heme-thiolate monooxygenases. They oxidize a variety of structurally unrelated compounds, including steroids, fatty acids, and xenobiotics.</text>
</comment>
<name>A0A2T7NX14_POMCA</name>
<reference evidence="12 13" key="1">
    <citation type="submission" date="2018-04" db="EMBL/GenBank/DDBJ databases">
        <title>The genome of golden apple snail Pomacea canaliculata provides insight into stress tolerance and invasive adaptation.</title>
        <authorList>
            <person name="Liu C."/>
            <person name="Liu B."/>
            <person name="Ren Y."/>
            <person name="Zhang Y."/>
            <person name="Wang H."/>
            <person name="Li S."/>
            <person name="Jiang F."/>
            <person name="Yin L."/>
            <person name="Zhang G."/>
            <person name="Qian W."/>
            <person name="Fan W."/>
        </authorList>
    </citation>
    <scope>NUCLEOTIDE SEQUENCE [LARGE SCALE GENOMIC DNA]</scope>
    <source>
        <strain evidence="12">SZHN2017</strain>
        <tissue evidence="12">Muscle</tissue>
    </source>
</reference>
<dbReference type="PROSITE" id="PS00086">
    <property type="entry name" value="CYTOCHROME_P450"/>
    <property type="match status" value="2"/>
</dbReference>
<dbReference type="InterPro" id="IPR002401">
    <property type="entry name" value="Cyt_P450_E_grp-I"/>
</dbReference>
<dbReference type="OrthoDB" id="6428965at2759"/>
<dbReference type="GO" id="GO:0016705">
    <property type="term" value="F:oxidoreductase activity, acting on paired donors, with incorporation or reduction of molecular oxygen"/>
    <property type="evidence" value="ECO:0007669"/>
    <property type="project" value="InterPro"/>
</dbReference>
<evidence type="ECO:0000256" key="2">
    <source>
        <dbReference type="ARBA" id="ARBA00004586"/>
    </source>
</evidence>
<dbReference type="STRING" id="400727.A0A2T7NX14"/>
<dbReference type="Pfam" id="PF00067">
    <property type="entry name" value="p450"/>
    <property type="match status" value="2"/>
</dbReference>
<dbReference type="PRINTS" id="PR00463">
    <property type="entry name" value="EP450I"/>
</dbReference>
<dbReference type="GO" id="GO:0008395">
    <property type="term" value="F:steroid hydroxylase activity"/>
    <property type="evidence" value="ECO:0007669"/>
    <property type="project" value="TreeGrafter"/>
</dbReference>
<dbReference type="Gene3D" id="1.10.630.10">
    <property type="entry name" value="Cytochrome P450"/>
    <property type="match status" value="2"/>
</dbReference>
<evidence type="ECO:0000256" key="11">
    <source>
        <dbReference type="ARBA" id="ARBA00043906"/>
    </source>
</evidence>
<gene>
    <name evidence="12" type="ORF">C0Q70_13365</name>
</gene>
<evidence type="ECO:0000256" key="8">
    <source>
        <dbReference type="ARBA" id="ARBA00023004"/>
    </source>
</evidence>
<protein>
    <recommendedName>
        <fullName evidence="14">Cytochrome P450</fullName>
    </recommendedName>
</protein>
<dbReference type="Proteomes" id="UP000245119">
    <property type="component" value="Linkage Group LG8"/>
</dbReference>
<evidence type="ECO:0000256" key="9">
    <source>
        <dbReference type="ARBA" id="ARBA00023033"/>
    </source>
</evidence>
<keyword evidence="6" id="KW-0256">Endoplasmic reticulum</keyword>
<proteinExistence type="inferred from homology"/>
<keyword evidence="9" id="KW-0503">Monooxygenase</keyword>
<evidence type="ECO:0000256" key="5">
    <source>
        <dbReference type="ARBA" id="ARBA00022723"/>
    </source>
</evidence>
<dbReference type="GO" id="GO:0020037">
    <property type="term" value="F:heme binding"/>
    <property type="evidence" value="ECO:0007669"/>
    <property type="project" value="InterPro"/>
</dbReference>
<comment type="cofactor">
    <cofactor evidence="1">
        <name>heme</name>
        <dbReference type="ChEBI" id="CHEBI:30413"/>
    </cofactor>
</comment>
<accession>A0A2T7NX14</accession>
<dbReference type="AlphaFoldDB" id="A0A2T7NX14"/>
<dbReference type="PANTHER" id="PTHR24302">
    <property type="entry name" value="CYTOCHROME P450 FAMILY 3"/>
    <property type="match status" value="1"/>
</dbReference>
<dbReference type="GO" id="GO:0005789">
    <property type="term" value="C:endoplasmic reticulum membrane"/>
    <property type="evidence" value="ECO:0007669"/>
    <property type="project" value="UniProtKB-SubCell"/>
</dbReference>
<dbReference type="GO" id="GO:0005506">
    <property type="term" value="F:iron ion binding"/>
    <property type="evidence" value="ECO:0007669"/>
    <property type="project" value="InterPro"/>
</dbReference>
<dbReference type="PANTHER" id="PTHR24302:SF15">
    <property type="entry name" value="FATTY-ACID PEROXYGENASE"/>
    <property type="match status" value="1"/>
</dbReference>
<evidence type="ECO:0000256" key="7">
    <source>
        <dbReference type="ARBA" id="ARBA00023002"/>
    </source>
</evidence>
<dbReference type="PRINTS" id="PR00385">
    <property type="entry name" value="P450"/>
</dbReference>
<dbReference type="SUPFAM" id="SSF48264">
    <property type="entry name" value="Cytochrome P450"/>
    <property type="match status" value="2"/>
</dbReference>
<evidence type="ECO:0000256" key="10">
    <source>
        <dbReference type="ARBA" id="ARBA00023136"/>
    </source>
</evidence>
<evidence type="ECO:0000256" key="4">
    <source>
        <dbReference type="ARBA" id="ARBA00022617"/>
    </source>
</evidence>
<dbReference type="InterPro" id="IPR017972">
    <property type="entry name" value="Cyt_P450_CS"/>
</dbReference>
<keyword evidence="8" id="KW-0408">Iron</keyword>
<dbReference type="InterPro" id="IPR036396">
    <property type="entry name" value="Cyt_P450_sf"/>
</dbReference>
<keyword evidence="5" id="KW-0479">Metal-binding</keyword>
<keyword evidence="13" id="KW-1185">Reference proteome</keyword>
<comment type="caution">
    <text evidence="12">The sequence shown here is derived from an EMBL/GenBank/DDBJ whole genome shotgun (WGS) entry which is preliminary data.</text>
</comment>
<evidence type="ECO:0000256" key="3">
    <source>
        <dbReference type="ARBA" id="ARBA00010617"/>
    </source>
</evidence>
<keyword evidence="7" id="KW-0560">Oxidoreductase</keyword>
<evidence type="ECO:0000256" key="1">
    <source>
        <dbReference type="ARBA" id="ARBA00001971"/>
    </source>
</evidence>
<dbReference type="InterPro" id="IPR050705">
    <property type="entry name" value="Cytochrome_P450_3A"/>
</dbReference>
<evidence type="ECO:0000313" key="12">
    <source>
        <dbReference type="EMBL" id="PVD25705.1"/>
    </source>
</evidence>
<evidence type="ECO:0008006" key="14">
    <source>
        <dbReference type="Google" id="ProtNLM"/>
    </source>
</evidence>